<dbReference type="Proteomes" id="UP001162156">
    <property type="component" value="Unassembled WGS sequence"/>
</dbReference>
<name>A0AAV8XMQ0_9CUCU</name>
<evidence type="ECO:0000313" key="1">
    <source>
        <dbReference type="EMBL" id="KAJ8939303.1"/>
    </source>
</evidence>
<accession>A0AAV8XMQ0</accession>
<comment type="caution">
    <text evidence="1">The sequence shown here is derived from an EMBL/GenBank/DDBJ whole genome shotgun (WGS) entry which is preliminary data.</text>
</comment>
<dbReference type="EMBL" id="JANEYF010003098">
    <property type="protein sequence ID" value="KAJ8939303.1"/>
    <property type="molecule type" value="Genomic_DNA"/>
</dbReference>
<dbReference type="AlphaFoldDB" id="A0AAV8XMQ0"/>
<evidence type="ECO:0000313" key="2">
    <source>
        <dbReference type="Proteomes" id="UP001162156"/>
    </source>
</evidence>
<gene>
    <name evidence="1" type="ORF">NQ314_011161</name>
</gene>
<reference evidence="1" key="1">
    <citation type="journal article" date="2023" name="Insect Mol. Biol.">
        <title>Genome sequencing provides insights into the evolution of gene families encoding plant cell wall-degrading enzymes in longhorned beetles.</title>
        <authorList>
            <person name="Shin N.R."/>
            <person name="Okamura Y."/>
            <person name="Kirsch R."/>
            <person name="Pauchet Y."/>
        </authorList>
    </citation>
    <scope>NUCLEOTIDE SEQUENCE</scope>
    <source>
        <strain evidence="1">RBIC_L_NR</strain>
    </source>
</reference>
<protein>
    <submittedName>
        <fullName evidence="1">Uncharacterized protein</fullName>
    </submittedName>
</protein>
<organism evidence="1 2">
    <name type="scientific">Rhamnusium bicolor</name>
    <dbReference type="NCBI Taxonomy" id="1586634"/>
    <lineage>
        <taxon>Eukaryota</taxon>
        <taxon>Metazoa</taxon>
        <taxon>Ecdysozoa</taxon>
        <taxon>Arthropoda</taxon>
        <taxon>Hexapoda</taxon>
        <taxon>Insecta</taxon>
        <taxon>Pterygota</taxon>
        <taxon>Neoptera</taxon>
        <taxon>Endopterygota</taxon>
        <taxon>Coleoptera</taxon>
        <taxon>Polyphaga</taxon>
        <taxon>Cucujiformia</taxon>
        <taxon>Chrysomeloidea</taxon>
        <taxon>Cerambycidae</taxon>
        <taxon>Lepturinae</taxon>
        <taxon>Rhagiini</taxon>
        <taxon>Rhamnusium</taxon>
    </lineage>
</organism>
<proteinExistence type="predicted"/>
<sequence>MDIKQEIDDEDEQCDYSLDINKLDNLRSLNMITACEQTIENDDIIIKDEMIEIKFENENTEEVLKRQSTKL</sequence>
<keyword evidence="2" id="KW-1185">Reference proteome</keyword>